<dbReference type="InterPro" id="IPR010982">
    <property type="entry name" value="Lambda_DNA-bd_dom_sf"/>
</dbReference>
<dbReference type="PROSITE" id="PS50943">
    <property type="entry name" value="HTH_CROC1"/>
    <property type="match status" value="1"/>
</dbReference>
<dbReference type="GO" id="GO:0003677">
    <property type="term" value="F:DNA binding"/>
    <property type="evidence" value="ECO:0007669"/>
    <property type="project" value="InterPro"/>
</dbReference>
<comment type="caution">
    <text evidence="2">The sequence shown here is derived from an EMBL/GenBank/DDBJ whole genome shotgun (WGS) entry which is preliminary data.</text>
</comment>
<dbReference type="SMART" id="SM00530">
    <property type="entry name" value="HTH_XRE"/>
    <property type="match status" value="1"/>
</dbReference>
<keyword evidence="3" id="KW-1185">Reference proteome</keyword>
<reference evidence="2 3" key="1">
    <citation type="submission" date="2018-05" db="EMBL/GenBank/DDBJ databases">
        <title>Genomic Encyclopedia of Type Strains, Phase IV (KMG-IV): sequencing the most valuable type-strain genomes for metagenomic binning, comparative biology and taxonomic classification.</title>
        <authorList>
            <person name="Goeker M."/>
        </authorList>
    </citation>
    <scope>NUCLEOTIDE SEQUENCE [LARGE SCALE GENOMIC DNA]</scope>
    <source>
        <strain evidence="2 3">JC118</strain>
    </source>
</reference>
<dbReference type="InterPro" id="IPR001387">
    <property type="entry name" value="Cro/C1-type_HTH"/>
</dbReference>
<sequence>MTKDKINIKLTELMVEKKISKSDLCLLTNISLSTINNYCNNTVKLLDVHVLCKLCDVLGCKITDLLEYTVTS</sequence>
<organism evidence="2 3">
    <name type="scientific">Dielma fastidiosa</name>
    <dbReference type="NCBI Taxonomy" id="1034346"/>
    <lineage>
        <taxon>Bacteria</taxon>
        <taxon>Bacillati</taxon>
        <taxon>Bacillota</taxon>
        <taxon>Erysipelotrichia</taxon>
        <taxon>Erysipelotrichales</taxon>
        <taxon>Erysipelotrichaceae</taxon>
        <taxon>Dielma</taxon>
    </lineage>
</organism>
<accession>A0A318KQG2</accession>
<dbReference type="STRING" id="1034346.GCA_000313565_03480"/>
<dbReference type="CDD" id="cd00093">
    <property type="entry name" value="HTH_XRE"/>
    <property type="match status" value="1"/>
</dbReference>
<evidence type="ECO:0000259" key="1">
    <source>
        <dbReference type="PROSITE" id="PS50943"/>
    </source>
</evidence>
<name>A0A318KQG2_9FIRM</name>
<dbReference type="Proteomes" id="UP000247612">
    <property type="component" value="Unassembled WGS sequence"/>
</dbReference>
<evidence type="ECO:0000313" key="2">
    <source>
        <dbReference type="EMBL" id="PXX73653.1"/>
    </source>
</evidence>
<protein>
    <submittedName>
        <fullName evidence="2">Putative transcriptional regulator</fullName>
    </submittedName>
</protein>
<proteinExistence type="predicted"/>
<dbReference type="Gene3D" id="1.10.260.40">
    <property type="entry name" value="lambda repressor-like DNA-binding domains"/>
    <property type="match status" value="1"/>
</dbReference>
<dbReference type="RefSeq" id="WP_022939750.1">
    <property type="nucleotide sequence ID" value="NZ_CABKRQ010000021.1"/>
</dbReference>
<evidence type="ECO:0000313" key="3">
    <source>
        <dbReference type="Proteomes" id="UP000247612"/>
    </source>
</evidence>
<dbReference type="AlphaFoldDB" id="A0A318KQG2"/>
<dbReference type="OrthoDB" id="9804186at2"/>
<dbReference type="Pfam" id="PF13443">
    <property type="entry name" value="HTH_26"/>
    <property type="match status" value="1"/>
</dbReference>
<feature type="domain" description="HTH cro/C1-type" evidence="1">
    <location>
        <begin position="10"/>
        <end position="65"/>
    </location>
</feature>
<dbReference type="EMBL" id="QJKH01000035">
    <property type="protein sequence ID" value="PXX73653.1"/>
    <property type="molecule type" value="Genomic_DNA"/>
</dbReference>
<dbReference type="SUPFAM" id="SSF47413">
    <property type="entry name" value="lambda repressor-like DNA-binding domains"/>
    <property type="match status" value="1"/>
</dbReference>
<gene>
    <name evidence="2" type="ORF">DES51_1353</name>
</gene>